<keyword evidence="3" id="KW-0238">DNA-binding</keyword>
<feature type="domain" description="HTH lysR-type" evidence="5">
    <location>
        <begin position="1"/>
        <end position="59"/>
    </location>
</feature>
<dbReference type="GO" id="GO:0006351">
    <property type="term" value="P:DNA-templated transcription"/>
    <property type="evidence" value="ECO:0007669"/>
    <property type="project" value="TreeGrafter"/>
</dbReference>
<evidence type="ECO:0000313" key="6">
    <source>
        <dbReference type="EMBL" id="NMP33182.1"/>
    </source>
</evidence>
<dbReference type="SUPFAM" id="SSF46785">
    <property type="entry name" value="Winged helix' DNA-binding domain"/>
    <property type="match status" value="1"/>
</dbReference>
<keyword evidence="4" id="KW-0804">Transcription</keyword>
<dbReference type="AlphaFoldDB" id="A0A7Y0Q8R4"/>
<keyword evidence="7" id="KW-1185">Reference proteome</keyword>
<reference evidence="6 7" key="1">
    <citation type="submission" date="2020-04" db="EMBL/GenBank/DDBJ databases">
        <title>Thalassotalea sp. M1531, isolated from the surface of marine red alga.</title>
        <authorList>
            <person name="Pang L."/>
            <person name="Lu D.-C."/>
        </authorList>
    </citation>
    <scope>NUCLEOTIDE SEQUENCE [LARGE SCALE GENOMIC DNA]</scope>
    <source>
        <strain evidence="6 7">M1531</strain>
    </source>
</reference>
<dbReference type="InterPro" id="IPR036390">
    <property type="entry name" value="WH_DNA-bd_sf"/>
</dbReference>
<dbReference type="SUPFAM" id="SSF53850">
    <property type="entry name" value="Periplasmic binding protein-like II"/>
    <property type="match status" value="1"/>
</dbReference>
<sequence length="299" mass="33728">MNKLDAIKAFCLVCQEQSFTQVAKSMRLSPAMVGRYIRQLEEQLGTLLVKRTTRQMAITQAGKLYYQKVSPLLAELTLIEQELSSFSDMPKGQLKVSASIEFGGQYLAPIIAQYRQLYPNVELSFDLTNEPIDITQGAVDLVFRVAPTLANASLKVIPICTSKLAMWAHPKYLLQYPKITAIEDLANHQLLFFEHSLRSDQWIFLKNGEIQEVKLPWAWKTNNGRLLNEAAAQSQGIIQAPSYSVAGYVEQGLLVEVLSEHSIQPLTISAIYQHSYQYSLAIKTFVELAKNYFLLQPLP</sequence>
<evidence type="ECO:0000256" key="2">
    <source>
        <dbReference type="ARBA" id="ARBA00023015"/>
    </source>
</evidence>
<dbReference type="PANTHER" id="PTHR30537">
    <property type="entry name" value="HTH-TYPE TRANSCRIPTIONAL REGULATOR"/>
    <property type="match status" value="1"/>
</dbReference>
<dbReference type="CDD" id="cd08422">
    <property type="entry name" value="PBP2_CrgA_like"/>
    <property type="match status" value="1"/>
</dbReference>
<name>A0A7Y0Q8R4_9GAMM</name>
<dbReference type="RefSeq" id="WP_169076490.1">
    <property type="nucleotide sequence ID" value="NZ_JABBXH010000006.1"/>
</dbReference>
<evidence type="ECO:0000256" key="3">
    <source>
        <dbReference type="ARBA" id="ARBA00023125"/>
    </source>
</evidence>
<keyword evidence="2" id="KW-0805">Transcription regulation</keyword>
<dbReference type="InterPro" id="IPR000847">
    <property type="entry name" value="LysR_HTH_N"/>
</dbReference>
<dbReference type="Pfam" id="PF03466">
    <property type="entry name" value="LysR_substrate"/>
    <property type="match status" value="1"/>
</dbReference>
<evidence type="ECO:0000259" key="5">
    <source>
        <dbReference type="PROSITE" id="PS50931"/>
    </source>
</evidence>
<comment type="similarity">
    <text evidence="1">Belongs to the LysR transcriptional regulatory family.</text>
</comment>
<dbReference type="GO" id="GO:0003700">
    <property type="term" value="F:DNA-binding transcription factor activity"/>
    <property type="evidence" value="ECO:0007669"/>
    <property type="project" value="InterPro"/>
</dbReference>
<dbReference type="Proteomes" id="UP000568664">
    <property type="component" value="Unassembled WGS sequence"/>
</dbReference>
<dbReference type="FunFam" id="1.10.10.10:FF:000001">
    <property type="entry name" value="LysR family transcriptional regulator"/>
    <property type="match status" value="1"/>
</dbReference>
<organism evidence="6 7">
    <name type="scientific">Thalassotalea algicola</name>
    <dbReference type="NCBI Taxonomy" id="2716224"/>
    <lineage>
        <taxon>Bacteria</taxon>
        <taxon>Pseudomonadati</taxon>
        <taxon>Pseudomonadota</taxon>
        <taxon>Gammaproteobacteria</taxon>
        <taxon>Alteromonadales</taxon>
        <taxon>Colwelliaceae</taxon>
        <taxon>Thalassotalea</taxon>
    </lineage>
</organism>
<evidence type="ECO:0000256" key="4">
    <source>
        <dbReference type="ARBA" id="ARBA00023163"/>
    </source>
</evidence>
<dbReference type="Gene3D" id="3.40.190.290">
    <property type="match status" value="1"/>
</dbReference>
<dbReference type="Pfam" id="PF00126">
    <property type="entry name" value="HTH_1"/>
    <property type="match status" value="1"/>
</dbReference>
<gene>
    <name evidence="6" type="ORF">HII17_16605</name>
</gene>
<dbReference type="InterPro" id="IPR005119">
    <property type="entry name" value="LysR_subst-bd"/>
</dbReference>
<dbReference type="GO" id="GO:0043565">
    <property type="term" value="F:sequence-specific DNA binding"/>
    <property type="evidence" value="ECO:0007669"/>
    <property type="project" value="TreeGrafter"/>
</dbReference>
<protein>
    <submittedName>
        <fullName evidence="6">LysR family transcriptional regulator</fullName>
    </submittedName>
</protein>
<dbReference type="InterPro" id="IPR058163">
    <property type="entry name" value="LysR-type_TF_proteobact-type"/>
</dbReference>
<comment type="caution">
    <text evidence="6">The sequence shown here is derived from an EMBL/GenBank/DDBJ whole genome shotgun (WGS) entry which is preliminary data.</text>
</comment>
<evidence type="ECO:0000313" key="7">
    <source>
        <dbReference type="Proteomes" id="UP000568664"/>
    </source>
</evidence>
<dbReference type="Gene3D" id="1.10.10.10">
    <property type="entry name" value="Winged helix-like DNA-binding domain superfamily/Winged helix DNA-binding domain"/>
    <property type="match status" value="1"/>
</dbReference>
<dbReference type="PANTHER" id="PTHR30537:SF5">
    <property type="entry name" value="HTH-TYPE TRANSCRIPTIONAL ACTIVATOR TTDR-RELATED"/>
    <property type="match status" value="1"/>
</dbReference>
<proteinExistence type="inferred from homology"/>
<dbReference type="InterPro" id="IPR036388">
    <property type="entry name" value="WH-like_DNA-bd_sf"/>
</dbReference>
<dbReference type="PROSITE" id="PS50931">
    <property type="entry name" value="HTH_LYSR"/>
    <property type="match status" value="1"/>
</dbReference>
<evidence type="ECO:0000256" key="1">
    <source>
        <dbReference type="ARBA" id="ARBA00009437"/>
    </source>
</evidence>
<dbReference type="EMBL" id="JABBXH010000006">
    <property type="protein sequence ID" value="NMP33182.1"/>
    <property type="molecule type" value="Genomic_DNA"/>
</dbReference>
<accession>A0A7Y0Q8R4</accession>